<dbReference type="Proteomes" id="UP000297700">
    <property type="component" value="Unassembled WGS sequence"/>
</dbReference>
<evidence type="ECO:0000259" key="2">
    <source>
        <dbReference type="Pfam" id="PF13460"/>
    </source>
</evidence>
<dbReference type="InterPro" id="IPR016040">
    <property type="entry name" value="NAD(P)-bd_dom"/>
</dbReference>
<dbReference type="EMBL" id="SPQS01000029">
    <property type="protein sequence ID" value="TFV69222.1"/>
    <property type="molecule type" value="Genomic_DNA"/>
</dbReference>
<protein>
    <submittedName>
        <fullName evidence="3">SDR family oxidoreductase</fullName>
    </submittedName>
</protein>
<dbReference type="RefSeq" id="WP_135167222.1">
    <property type="nucleotide sequence ID" value="NZ_SPQS01000029.1"/>
</dbReference>
<dbReference type="Pfam" id="PF13460">
    <property type="entry name" value="NAD_binding_10"/>
    <property type="match status" value="1"/>
</dbReference>
<keyword evidence="1" id="KW-0521">NADP</keyword>
<evidence type="ECO:0000313" key="3">
    <source>
        <dbReference type="EMBL" id="TFV69222.1"/>
    </source>
</evidence>
<gene>
    <name evidence="3" type="ORF">E4K64_33885</name>
</gene>
<dbReference type="InterPro" id="IPR036291">
    <property type="entry name" value="NAD(P)-bd_dom_sf"/>
</dbReference>
<name>A0A4Y9NPF3_9BRAD</name>
<dbReference type="PANTHER" id="PTHR42748:SF3">
    <property type="entry name" value="BLL4366 PROTEIN"/>
    <property type="match status" value="1"/>
</dbReference>
<dbReference type="SUPFAM" id="SSF51735">
    <property type="entry name" value="NAD(P)-binding Rossmann-fold domains"/>
    <property type="match status" value="1"/>
</dbReference>
<dbReference type="PANTHER" id="PTHR42748">
    <property type="entry name" value="NITROGEN METABOLITE REPRESSION PROTEIN NMRA FAMILY MEMBER"/>
    <property type="match status" value="1"/>
</dbReference>
<accession>A0A4Y9NPF3</accession>
<reference evidence="3 4" key="1">
    <citation type="submission" date="2019-03" db="EMBL/GenBank/DDBJ databases">
        <title>Bradyrhizobium strains diversity.</title>
        <authorList>
            <person name="Urquiaga M.C.O."/>
            <person name="Hungria M."/>
            <person name="Delamuta J.R.M."/>
            <person name="Klepa M.S."/>
        </authorList>
    </citation>
    <scope>NUCLEOTIDE SEQUENCE [LARGE SCALE GENOMIC DNA]</scope>
    <source>
        <strain evidence="3 4">CNPSo 3426</strain>
    </source>
</reference>
<organism evidence="3 4">
    <name type="scientific">Bradyrhizobium frederickii</name>
    <dbReference type="NCBI Taxonomy" id="2560054"/>
    <lineage>
        <taxon>Bacteria</taxon>
        <taxon>Pseudomonadati</taxon>
        <taxon>Pseudomonadota</taxon>
        <taxon>Alphaproteobacteria</taxon>
        <taxon>Hyphomicrobiales</taxon>
        <taxon>Nitrobacteraceae</taxon>
        <taxon>Bradyrhizobium</taxon>
    </lineage>
</organism>
<dbReference type="Gene3D" id="3.40.50.720">
    <property type="entry name" value="NAD(P)-binding Rossmann-like Domain"/>
    <property type="match status" value="1"/>
</dbReference>
<comment type="caution">
    <text evidence="3">The sequence shown here is derived from an EMBL/GenBank/DDBJ whole genome shotgun (WGS) entry which is preliminary data.</text>
</comment>
<feature type="domain" description="NAD(P)-binding" evidence="2">
    <location>
        <begin position="7"/>
        <end position="135"/>
    </location>
</feature>
<evidence type="ECO:0000256" key="1">
    <source>
        <dbReference type="ARBA" id="ARBA00022857"/>
    </source>
</evidence>
<proteinExistence type="predicted"/>
<sequence length="247" mass="25499">MKIVVIGGTGLIGSKLVARLKQQGHEPVAASPKSGVNAVTGDGLAAALAGADVVVDVANAPSWEPAAVLAFFERSSKNLVATEAAAAVKHHVALSIVGAERSPGNTYFRAKLAQETIIKSSPVPYSIVRATQFFEFLGAIAEMGANDGKIVVPSALFQPIAADDVAARLAEVATGKPLNGTIDIAGPEKAPFNEFIARRLKASGDTRPVVGDPKTPYYGSLIDDTSLNPLGEARLGATSLAAWLANF</sequence>
<dbReference type="InterPro" id="IPR051164">
    <property type="entry name" value="NmrA-like_oxidored"/>
</dbReference>
<dbReference type="AlphaFoldDB" id="A0A4Y9NPF3"/>
<evidence type="ECO:0000313" key="4">
    <source>
        <dbReference type="Proteomes" id="UP000297700"/>
    </source>
</evidence>